<dbReference type="AlphaFoldDB" id="A0A6A7MWC8"/>
<keyword evidence="1" id="KW-0378">Hydrolase</keyword>
<protein>
    <recommendedName>
        <fullName evidence="2">Helicase ATP-binding domain-containing protein</fullName>
    </recommendedName>
</protein>
<dbReference type="RefSeq" id="WP_152836384.1">
    <property type="nucleotide sequence ID" value="NZ_WHUG01000001.1"/>
</dbReference>
<dbReference type="Pfam" id="PF00271">
    <property type="entry name" value="Helicase_C"/>
    <property type="match status" value="1"/>
</dbReference>
<evidence type="ECO:0000259" key="2">
    <source>
        <dbReference type="SMART" id="SM00487"/>
    </source>
</evidence>
<comment type="caution">
    <text evidence="3">The sequence shown here is derived from an EMBL/GenBank/DDBJ whole genome shotgun (WGS) entry which is preliminary data.</text>
</comment>
<dbReference type="SMART" id="SM00487">
    <property type="entry name" value="DEXDc"/>
    <property type="match status" value="1"/>
</dbReference>
<dbReference type="GO" id="GO:0016787">
    <property type="term" value="F:hydrolase activity"/>
    <property type="evidence" value="ECO:0007669"/>
    <property type="project" value="UniProtKB-KW"/>
</dbReference>
<name>A0A6A7MWC8_9BURK</name>
<dbReference type="Pfam" id="PF00176">
    <property type="entry name" value="SNF2-rel_dom"/>
    <property type="match status" value="1"/>
</dbReference>
<evidence type="ECO:0000313" key="3">
    <source>
        <dbReference type="EMBL" id="MQA37044.1"/>
    </source>
</evidence>
<dbReference type="PANTHER" id="PTHR45766:SF6">
    <property type="entry name" value="SWI_SNF-RELATED MATRIX-ASSOCIATED ACTIN-DEPENDENT REGULATOR OF CHROMATIN SUBFAMILY A-LIKE PROTEIN 1"/>
    <property type="match status" value="1"/>
</dbReference>
<accession>A0A6A7MWC8</accession>
<evidence type="ECO:0000313" key="4">
    <source>
        <dbReference type="Proteomes" id="UP000440498"/>
    </source>
</evidence>
<dbReference type="Gene3D" id="3.40.50.300">
    <property type="entry name" value="P-loop containing nucleotide triphosphate hydrolases"/>
    <property type="match status" value="2"/>
</dbReference>
<dbReference type="PANTHER" id="PTHR45766">
    <property type="entry name" value="DNA ANNEALING HELICASE AND ENDONUCLEASE ZRANB3 FAMILY MEMBER"/>
    <property type="match status" value="1"/>
</dbReference>
<feature type="domain" description="Helicase ATP-binding" evidence="2">
    <location>
        <begin position="19"/>
        <end position="332"/>
    </location>
</feature>
<dbReference type="InterPro" id="IPR027417">
    <property type="entry name" value="P-loop_NTPase"/>
</dbReference>
<dbReference type="SUPFAM" id="SSF52540">
    <property type="entry name" value="P-loop containing nucleoside triphosphate hydrolases"/>
    <property type="match status" value="2"/>
</dbReference>
<keyword evidence="4" id="KW-1185">Reference proteome</keyword>
<dbReference type="InterPro" id="IPR014001">
    <property type="entry name" value="Helicase_ATP-bd"/>
</dbReference>
<organism evidence="3 4">
    <name type="scientific">Rugamonas aquatica</name>
    <dbReference type="NCBI Taxonomy" id="2743357"/>
    <lineage>
        <taxon>Bacteria</taxon>
        <taxon>Pseudomonadati</taxon>
        <taxon>Pseudomonadota</taxon>
        <taxon>Betaproteobacteria</taxon>
        <taxon>Burkholderiales</taxon>
        <taxon>Oxalobacteraceae</taxon>
        <taxon>Telluria group</taxon>
        <taxon>Rugamonas</taxon>
    </lineage>
</organism>
<sequence length="876" mass="98318">MKHPFDWDPVWEHMRQLAAIDTLWRADQQHSLAWMTGRLQQQNGVLIADEVGLGKTRLAIALAVCVVACGGRAAIMVPPGLTYQWCEEELRGFLRQMQELKLAWAPADIRPKILRTYPDLFSAENADEPYPFSNKNKIVFMSHRFGLPQRLGAVKKDDLWALPFLLKNDISKDERRGYGTGKLGVSDQQYDAIAWLAKNLPGPLRKRLRGSELGRASTATLTEDENSILFRNLIGELVGDFELLVIDEAHKNRAGTEYSSTEKALSTTLQSRLSACIRDILLRPGSVTADAKRVALTATPMEMDVSQWTSILNRIGIQHETIGKLKTAVEAFATAVDNVHTGGAQELKQLSDAAAAFQSGLQPYVTRRLWRDHPCVQKFARHGGQDNKAHPHRRMRNHVVPLTSLQAEERELLAYMEGLAVASKGLATEHRLKSAGSRHSQALPLISEQARMATKPAGPAEDMSPVEQAKRQRQAYWLEKVQALTASQGDVAAKPEWSLQWHPKVRRAIGLIEEMTQTGKKILVFGEFIAPMLALDRALNIRHYLRHIRKDIPIPLPAGIHLDDPDMLRWLRSEDMEFSRQQIAAFEEDAKRLGARYTLERASLRNACRDSVDAYFNETSQFNSPLPPELSAILVTWLVQQLCTSDALGAFSGSGRRNDVRAAVEMLLLDLKDADPAGKDAGDEDAAQKPFNWRNAVQTVEQELEKDSSGKYQFRMSPHSRVLYGEVKASTRRVRQSTFNNRQLNPQVLIAQSAIASEGLNLHRACRTVVLFHLDWNPGRIEQQIGRVDRQDSAWMHEFADWRGSGEAPAIEIHTIALAGTYDAARSRVVQQRAKVLRSQLFGEVLPLEQLSLLSEEARAAIGEINIDFRPPKQRQ</sequence>
<dbReference type="Proteomes" id="UP000440498">
    <property type="component" value="Unassembled WGS sequence"/>
</dbReference>
<proteinExistence type="predicted"/>
<reference evidence="3 4" key="1">
    <citation type="submission" date="2019-10" db="EMBL/GenBank/DDBJ databases">
        <title>Two novel species isolated from a subtropical stream in China.</title>
        <authorList>
            <person name="Lu H."/>
        </authorList>
    </citation>
    <scope>NUCLEOTIDE SEQUENCE [LARGE SCALE GENOMIC DNA]</scope>
    <source>
        <strain evidence="3 4">FT29W</strain>
    </source>
</reference>
<gene>
    <name evidence="3" type="ORF">GEV02_02680</name>
</gene>
<dbReference type="EMBL" id="WHUG01000001">
    <property type="protein sequence ID" value="MQA37044.1"/>
    <property type="molecule type" value="Genomic_DNA"/>
</dbReference>
<evidence type="ECO:0000256" key="1">
    <source>
        <dbReference type="ARBA" id="ARBA00022801"/>
    </source>
</evidence>
<dbReference type="GO" id="GO:0005524">
    <property type="term" value="F:ATP binding"/>
    <property type="evidence" value="ECO:0007669"/>
    <property type="project" value="InterPro"/>
</dbReference>
<dbReference type="InterPro" id="IPR000330">
    <property type="entry name" value="SNF2_N"/>
</dbReference>
<dbReference type="InterPro" id="IPR001650">
    <property type="entry name" value="Helicase_C-like"/>
</dbReference>